<protein>
    <submittedName>
        <fullName evidence="1">Uncharacterized protein</fullName>
    </submittedName>
</protein>
<name>A0A0F9NQG7_9ZZZZ</name>
<accession>A0A0F9NQG7</accession>
<reference evidence="1" key="1">
    <citation type="journal article" date="2015" name="Nature">
        <title>Complex archaea that bridge the gap between prokaryotes and eukaryotes.</title>
        <authorList>
            <person name="Spang A."/>
            <person name="Saw J.H."/>
            <person name="Jorgensen S.L."/>
            <person name="Zaremba-Niedzwiedzka K."/>
            <person name="Martijn J."/>
            <person name="Lind A.E."/>
            <person name="van Eijk R."/>
            <person name="Schleper C."/>
            <person name="Guy L."/>
            <person name="Ettema T.J."/>
        </authorList>
    </citation>
    <scope>NUCLEOTIDE SEQUENCE</scope>
</reference>
<organism evidence="1">
    <name type="scientific">marine sediment metagenome</name>
    <dbReference type="NCBI Taxonomy" id="412755"/>
    <lineage>
        <taxon>unclassified sequences</taxon>
        <taxon>metagenomes</taxon>
        <taxon>ecological metagenomes</taxon>
    </lineage>
</organism>
<sequence length="142" mass="14740">MGVTKMGYEGEIYYGVAGSTATTKITNSRDITISVDAERGDTTVRGAGAAPPVGTGQVTGVNFSCDWSMLEKSTDSTLEALKGAATSGAPVALRLKDHSAGKGFDGDVTLTMKKGKPLKGEQTIDFTAEPTGESTREPSLYV</sequence>
<dbReference type="EMBL" id="LAZR01007703">
    <property type="protein sequence ID" value="KKM83512.1"/>
    <property type="molecule type" value="Genomic_DNA"/>
</dbReference>
<proteinExistence type="predicted"/>
<gene>
    <name evidence="1" type="ORF">LCGC14_1308680</name>
</gene>
<dbReference type="AlphaFoldDB" id="A0A0F9NQG7"/>
<evidence type="ECO:0000313" key="1">
    <source>
        <dbReference type="EMBL" id="KKM83512.1"/>
    </source>
</evidence>
<comment type="caution">
    <text evidence="1">The sequence shown here is derived from an EMBL/GenBank/DDBJ whole genome shotgun (WGS) entry which is preliminary data.</text>
</comment>